<organism evidence="1 2">
    <name type="scientific">Acinetobacter guillouiae</name>
    <name type="common">Acinetobacter genomosp. 11</name>
    <dbReference type="NCBI Taxonomy" id="106649"/>
    <lineage>
        <taxon>Bacteria</taxon>
        <taxon>Pseudomonadati</taxon>
        <taxon>Pseudomonadota</taxon>
        <taxon>Gammaproteobacteria</taxon>
        <taxon>Moraxellales</taxon>
        <taxon>Moraxellaceae</taxon>
        <taxon>Acinetobacter</taxon>
    </lineage>
</organism>
<dbReference type="Gene3D" id="3.40.50.1820">
    <property type="entry name" value="alpha/beta hydrolase"/>
    <property type="match status" value="1"/>
</dbReference>
<dbReference type="SUPFAM" id="SSF53474">
    <property type="entry name" value="alpha/beta-Hydrolases"/>
    <property type="match status" value="1"/>
</dbReference>
<proteinExistence type="predicted"/>
<accession>A0A8X8GK42</accession>
<evidence type="ECO:0000313" key="1">
    <source>
        <dbReference type="EMBL" id="MCF0264799.1"/>
    </source>
</evidence>
<evidence type="ECO:0000313" key="2">
    <source>
        <dbReference type="Proteomes" id="UP000887320"/>
    </source>
</evidence>
<dbReference type="EMBL" id="JAHWXT010000003">
    <property type="protein sequence ID" value="MCF0264799.1"/>
    <property type="molecule type" value="Genomic_DNA"/>
</dbReference>
<dbReference type="Proteomes" id="UP000887320">
    <property type="component" value="Unassembled WGS sequence"/>
</dbReference>
<reference evidence="1" key="1">
    <citation type="submission" date="2021-07" db="EMBL/GenBank/DDBJ databases">
        <authorList>
            <person name="Fernandez M."/>
            <person name="Pereira P."/>
            <person name="Torres Tejerizo G.A."/>
            <person name="Gonzalez P."/>
            <person name="Agostini E."/>
        </authorList>
    </citation>
    <scope>NUCLEOTIDE SEQUENCE</scope>
    <source>
        <strain evidence="1">SFC 500-1A</strain>
    </source>
</reference>
<dbReference type="RefSeq" id="WP_004818705.1">
    <property type="nucleotide sequence ID" value="NZ_CP142740.1"/>
</dbReference>
<dbReference type="AlphaFoldDB" id="A0A8X8GK42"/>
<protein>
    <recommendedName>
        <fullName evidence="3">Alpha/beta hydrolase</fullName>
    </recommendedName>
</protein>
<comment type="caution">
    <text evidence="1">The sequence shown here is derived from an EMBL/GenBank/DDBJ whole genome shotgun (WGS) entry which is preliminary data.</text>
</comment>
<sequence>MIELVLGVRMDKQIIFEDDHIRAIYLQGDSDTLVLSFGDLISRAKGLSINAEKSLMKYNYAVVGIMPKQKSWFPASSMAALLEHLDPILKQFKNIVGYGGSMGGYAAIKYAKALKMNRVVAMVPQYSIDPLEVEDKRYTDFYDAELNADMRIQAQDIVADCEYIIVYDPYFENDKEHYLKIKPLIPQLHTLHLPYTGHDAIAVLANSALLHDFIEREYDQTYFYKQIREVKKNSKFYYRSVIAHLLGTHNEALGKILKGTDIQLDSTFFDASLKQTITRILLTNKRVDEQDLQKLGIQVNFAFEDKTQLQDSFGNILVFNVITQKLESYDQQVIDVNGKYIIPLHVENNGLAQVEIKKQTYLICMNDRRVTKLFKQDEALSLDMNPIVIKKTTDFYVLTYKNFYMSCDIQGLVSFDDESLNEFCHFKVA</sequence>
<dbReference type="InterPro" id="IPR029058">
    <property type="entry name" value="AB_hydrolase_fold"/>
</dbReference>
<name>A0A8X8GK42_ACIGI</name>
<evidence type="ECO:0008006" key="3">
    <source>
        <dbReference type="Google" id="ProtNLM"/>
    </source>
</evidence>
<gene>
    <name evidence="1" type="ORF">KW868_10035</name>
</gene>